<dbReference type="PANTHER" id="PTHR31793">
    <property type="entry name" value="4-HYDROXYBENZOYL-COA THIOESTERASE FAMILY MEMBER"/>
    <property type="match status" value="1"/>
</dbReference>
<proteinExistence type="predicted"/>
<organism evidence="1 2">
    <name type="scientific">Aliisedimentitalea scapharcae</name>
    <dbReference type="NCBI Taxonomy" id="1524259"/>
    <lineage>
        <taxon>Bacteria</taxon>
        <taxon>Pseudomonadati</taxon>
        <taxon>Pseudomonadota</taxon>
        <taxon>Alphaproteobacteria</taxon>
        <taxon>Rhodobacterales</taxon>
        <taxon>Roseobacteraceae</taxon>
        <taxon>Aliisedimentitalea</taxon>
    </lineage>
</organism>
<evidence type="ECO:0000313" key="2">
    <source>
        <dbReference type="Proteomes" id="UP001623232"/>
    </source>
</evidence>
<dbReference type="SUPFAM" id="SSF54637">
    <property type="entry name" value="Thioesterase/thiol ester dehydrase-isomerase"/>
    <property type="match status" value="1"/>
</dbReference>
<dbReference type="PANTHER" id="PTHR31793:SF2">
    <property type="entry name" value="BLR1345 PROTEIN"/>
    <property type="match status" value="1"/>
</dbReference>
<reference evidence="1 2" key="1">
    <citation type="submission" date="2023-04" db="EMBL/GenBank/DDBJ databases">
        <title>Complete genome sequence of Alisedimentitalea scapharcae.</title>
        <authorList>
            <person name="Rong J.-C."/>
            <person name="Yi M.-L."/>
            <person name="Zhao Q."/>
        </authorList>
    </citation>
    <scope>NUCLEOTIDE SEQUENCE [LARGE SCALE GENOMIC DNA]</scope>
    <source>
        <strain evidence="1 2">KCTC 42119</strain>
    </source>
</reference>
<protein>
    <submittedName>
        <fullName evidence="1">Thioesterase family protein</fullName>
    </submittedName>
</protein>
<name>A0ABZ2XVL0_9RHOB</name>
<keyword evidence="2" id="KW-1185">Reference proteome</keyword>
<dbReference type="Pfam" id="PF13279">
    <property type="entry name" value="4HBT_2"/>
    <property type="match status" value="1"/>
</dbReference>
<dbReference type="InterPro" id="IPR050563">
    <property type="entry name" value="4-hydroxybenzoyl-CoA_TE"/>
</dbReference>
<dbReference type="Proteomes" id="UP001623232">
    <property type="component" value="Chromosome"/>
</dbReference>
<accession>A0ABZ2XVL0</accession>
<dbReference type="Gene3D" id="3.10.129.10">
    <property type="entry name" value="Hotdog Thioesterase"/>
    <property type="match status" value="1"/>
</dbReference>
<dbReference type="InterPro" id="IPR029069">
    <property type="entry name" value="HotDog_dom_sf"/>
</dbReference>
<dbReference type="RefSeq" id="WP_406648499.1">
    <property type="nucleotide sequence ID" value="NZ_CP123584.1"/>
</dbReference>
<dbReference type="EMBL" id="CP123584">
    <property type="protein sequence ID" value="WZK89997.1"/>
    <property type="molecule type" value="Genomic_DNA"/>
</dbReference>
<gene>
    <name evidence="1" type="ORF">QEZ52_05485</name>
</gene>
<sequence>MTKSFPEQGHDGPYAAPLIVRDQIVRPEWIDYNGHMNVGYYGIAFDQAIDKVFDHELGIGTEFIKSEGQGPYVLQSHMQFLQELLEGQKFDVQFRLIDHDHKRLHFFGEMMRQPDGVVCAIQEIVAMNVDHETARSTAYPDWAQRRFSRMLSDHKAMARPRQLGASLGLRR</sequence>
<evidence type="ECO:0000313" key="1">
    <source>
        <dbReference type="EMBL" id="WZK89997.1"/>
    </source>
</evidence>
<dbReference type="CDD" id="cd00586">
    <property type="entry name" value="4HBT"/>
    <property type="match status" value="1"/>
</dbReference>